<dbReference type="EMBL" id="SRRM01000018">
    <property type="protein sequence ID" value="TKY86121.1"/>
    <property type="molecule type" value="Genomic_DNA"/>
</dbReference>
<name>A0A4U7KP39_9BASI</name>
<evidence type="ECO:0000313" key="2">
    <source>
        <dbReference type="Proteomes" id="UP000306050"/>
    </source>
</evidence>
<proteinExistence type="predicted"/>
<sequence length="273" mass="29718">MEDAFAQLCTVSTGVGPPAAKFPSSEARTLRRRRSAASAALLSRPSMLPLGELVPSFETCVLVYISSPRTTTDDCGKQTPRLVYALFEPNFLVDGASRHVRKLDRASWEHLRAHVEELRIVALSSQRDVPVSEPSSPVTSTTIATAAVRKPDCVFDLSMQTDEAAQLTTSLYLQPHSYASVPAKSKEQLLEIEIHAPYDESLAKQRTVCLPAQVRAVLCDAEELMDQTTPPLSPLLTPPIVAQPGETRFNDAAFAATCDRILRLVESTVSLAS</sequence>
<keyword evidence="2" id="KW-1185">Reference proteome</keyword>
<reference evidence="1 2" key="1">
    <citation type="submission" date="2019-05" db="EMBL/GenBank/DDBJ databases">
        <title>Sporisorium graminicola CBS 10092 draft sequencing and annotation.</title>
        <authorList>
            <person name="Solano-Gonzalez S."/>
            <person name="Caddick M.X."/>
            <person name="Darby A."/>
        </authorList>
    </citation>
    <scope>NUCLEOTIDE SEQUENCE [LARGE SCALE GENOMIC DNA]</scope>
    <source>
        <strain evidence="1 2">CBS 10092</strain>
    </source>
</reference>
<evidence type="ECO:0000313" key="1">
    <source>
        <dbReference type="EMBL" id="TKY86121.1"/>
    </source>
</evidence>
<dbReference type="Proteomes" id="UP000306050">
    <property type="component" value="Chromosome SGRAM_5"/>
</dbReference>
<dbReference type="OrthoDB" id="2549110at2759"/>
<comment type="caution">
    <text evidence="1">The sequence shown here is derived from an EMBL/GenBank/DDBJ whole genome shotgun (WGS) entry which is preliminary data.</text>
</comment>
<accession>A0A4U7KP39</accession>
<dbReference type="AlphaFoldDB" id="A0A4U7KP39"/>
<gene>
    <name evidence="1" type="ORF">EX895_004946</name>
</gene>
<dbReference type="RefSeq" id="XP_029738106.1">
    <property type="nucleotide sequence ID" value="XM_029885540.1"/>
</dbReference>
<protein>
    <submittedName>
        <fullName evidence="1">Uncharacterized protein</fullName>
    </submittedName>
</protein>
<dbReference type="KEGG" id="sgra:EX895_004946"/>
<dbReference type="GeneID" id="40727841"/>
<organism evidence="1 2">
    <name type="scientific">Sporisorium graminicola</name>
    <dbReference type="NCBI Taxonomy" id="280036"/>
    <lineage>
        <taxon>Eukaryota</taxon>
        <taxon>Fungi</taxon>
        <taxon>Dikarya</taxon>
        <taxon>Basidiomycota</taxon>
        <taxon>Ustilaginomycotina</taxon>
        <taxon>Ustilaginomycetes</taxon>
        <taxon>Ustilaginales</taxon>
        <taxon>Ustilaginaceae</taxon>
        <taxon>Sporisorium</taxon>
    </lineage>
</organism>